<keyword evidence="2 10" id="KW-0699">rRNA-binding</keyword>
<evidence type="ECO:0000256" key="2">
    <source>
        <dbReference type="ARBA" id="ARBA00022730"/>
    </source>
</evidence>
<keyword evidence="3 10" id="KW-0862">Zinc</keyword>
<comment type="similarity">
    <text evidence="9 10">Belongs to the universal ribosomal protein uS14 family. Zinc-binding uS14 subfamily.</text>
</comment>
<evidence type="ECO:0000256" key="6">
    <source>
        <dbReference type="ARBA" id="ARBA00023274"/>
    </source>
</evidence>
<dbReference type="HAMAP" id="MF_01364_B">
    <property type="entry name" value="Ribosomal_uS14_2_B"/>
    <property type="match status" value="1"/>
</dbReference>
<comment type="caution">
    <text evidence="11">The sequence shown here is derived from an EMBL/GenBank/DDBJ whole genome shotgun (WGS) entry which is preliminary data.</text>
</comment>
<dbReference type="InterPro" id="IPR043140">
    <property type="entry name" value="Ribosomal_uS14_sf"/>
</dbReference>
<organism evidence="11 12">
    <name type="scientific">Clostridium novyi A str. 4552</name>
    <dbReference type="NCBI Taxonomy" id="1444289"/>
    <lineage>
        <taxon>Bacteria</taxon>
        <taxon>Bacillati</taxon>
        <taxon>Bacillota</taxon>
        <taxon>Clostridia</taxon>
        <taxon>Eubacteriales</taxon>
        <taxon>Clostridiaceae</taxon>
        <taxon>Clostridium</taxon>
    </lineage>
</organism>
<dbReference type="Pfam" id="PF00253">
    <property type="entry name" value="Ribosomal_S14"/>
    <property type="match status" value="1"/>
</dbReference>
<sequence>MARKAMIEKWNKTPKYSTRAYTRCRICGRPHSVLKKYGICRICFRELAYRGQIPGCRKASW</sequence>
<evidence type="ECO:0000256" key="8">
    <source>
        <dbReference type="ARBA" id="ARBA00047110"/>
    </source>
</evidence>
<dbReference type="NCBIfam" id="NF005974">
    <property type="entry name" value="PRK08061.1"/>
    <property type="match status" value="1"/>
</dbReference>
<dbReference type="Gene3D" id="4.10.830.10">
    <property type="entry name" value="30s Ribosomal Protein S14, Chain N"/>
    <property type="match status" value="1"/>
</dbReference>
<feature type="binding site" evidence="10">
    <location>
        <position position="27"/>
    </location>
    <ligand>
        <name>Zn(2+)</name>
        <dbReference type="ChEBI" id="CHEBI:29105"/>
    </ligand>
</feature>
<dbReference type="Proteomes" id="UP000030012">
    <property type="component" value="Unassembled WGS sequence"/>
</dbReference>
<proteinExistence type="inferred from homology"/>
<name>A0A0A0I8C8_CLONO</name>
<feature type="binding site" evidence="10">
    <location>
        <position position="43"/>
    </location>
    <ligand>
        <name>Zn(2+)</name>
        <dbReference type="ChEBI" id="CHEBI:29105"/>
    </ligand>
</feature>
<dbReference type="EMBL" id="JENJ01000030">
    <property type="protein sequence ID" value="KGM95910.1"/>
    <property type="molecule type" value="Genomic_DNA"/>
</dbReference>
<dbReference type="OrthoDB" id="9810484at2"/>
<keyword evidence="4 10" id="KW-0694">RNA-binding</keyword>
<dbReference type="FunFam" id="4.10.830.10:FF:000001">
    <property type="entry name" value="30S ribosomal protein S14 type Z"/>
    <property type="match status" value="1"/>
</dbReference>
<feature type="binding site" evidence="10">
    <location>
        <position position="24"/>
    </location>
    <ligand>
        <name>Zn(2+)</name>
        <dbReference type="ChEBI" id="CHEBI:29105"/>
    </ligand>
</feature>
<dbReference type="PANTHER" id="PTHR19836:SF19">
    <property type="entry name" value="SMALL RIBOSOMAL SUBUNIT PROTEIN US14M"/>
    <property type="match status" value="1"/>
</dbReference>
<dbReference type="GO" id="GO:0003735">
    <property type="term" value="F:structural constituent of ribosome"/>
    <property type="evidence" value="ECO:0007669"/>
    <property type="project" value="InterPro"/>
</dbReference>
<dbReference type="GO" id="GO:0005737">
    <property type="term" value="C:cytoplasm"/>
    <property type="evidence" value="ECO:0007669"/>
    <property type="project" value="UniProtKB-ARBA"/>
</dbReference>
<comment type="function">
    <text evidence="10">Binds 16S rRNA, required for the assembly of 30S particles and may also be responsible for determining the conformation of the 16S rRNA at the A site.</text>
</comment>
<protein>
    <recommendedName>
        <fullName evidence="7 10">Small ribosomal subunit protein uS14</fullName>
    </recommendedName>
</protein>
<evidence type="ECO:0000256" key="1">
    <source>
        <dbReference type="ARBA" id="ARBA00022723"/>
    </source>
</evidence>
<evidence type="ECO:0000256" key="9">
    <source>
        <dbReference type="ARBA" id="ARBA00060857"/>
    </source>
</evidence>
<evidence type="ECO:0000256" key="5">
    <source>
        <dbReference type="ARBA" id="ARBA00022980"/>
    </source>
</evidence>
<evidence type="ECO:0000256" key="4">
    <source>
        <dbReference type="ARBA" id="ARBA00022884"/>
    </source>
</evidence>
<dbReference type="PANTHER" id="PTHR19836">
    <property type="entry name" value="30S RIBOSOMAL PROTEIN S14"/>
    <property type="match status" value="1"/>
</dbReference>
<dbReference type="InterPro" id="IPR001209">
    <property type="entry name" value="Ribosomal_uS14"/>
</dbReference>
<keyword evidence="1 10" id="KW-0479">Metal-binding</keyword>
<keyword evidence="6 10" id="KW-0687">Ribonucleoprotein</keyword>
<feature type="binding site" evidence="10">
    <location>
        <position position="40"/>
    </location>
    <ligand>
        <name>Zn(2+)</name>
        <dbReference type="ChEBI" id="CHEBI:29105"/>
    </ligand>
</feature>
<reference evidence="11 12" key="1">
    <citation type="submission" date="2014-01" db="EMBL/GenBank/DDBJ databases">
        <title>Plasmidome dynamics in the species complex Clostridium novyi sensu lato converts strains of independent lineages into distinctly different pathogens.</title>
        <authorList>
            <person name="Skarin H."/>
            <person name="Segerman B."/>
        </authorList>
    </citation>
    <scope>NUCLEOTIDE SEQUENCE [LARGE SCALE GENOMIC DNA]</scope>
    <source>
        <strain evidence="11 12">4552</strain>
    </source>
</reference>
<comment type="subunit">
    <text evidence="8 10">Part of the 30S ribosomal subunit. Contacts proteins S3 and S10.</text>
</comment>
<keyword evidence="5 10" id="KW-0689">Ribosomal protein</keyword>
<dbReference type="GO" id="GO:0015935">
    <property type="term" value="C:small ribosomal subunit"/>
    <property type="evidence" value="ECO:0007669"/>
    <property type="project" value="TreeGrafter"/>
</dbReference>
<dbReference type="GO" id="GO:0008270">
    <property type="term" value="F:zinc ion binding"/>
    <property type="evidence" value="ECO:0007669"/>
    <property type="project" value="UniProtKB-UniRule"/>
</dbReference>
<accession>A0A0A0I8C8</accession>
<evidence type="ECO:0000256" key="10">
    <source>
        <dbReference type="HAMAP-Rule" id="MF_01364"/>
    </source>
</evidence>
<dbReference type="GO" id="GO:0019843">
    <property type="term" value="F:rRNA binding"/>
    <property type="evidence" value="ECO:0007669"/>
    <property type="project" value="UniProtKB-UniRule"/>
</dbReference>
<evidence type="ECO:0000313" key="12">
    <source>
        <dbReference type="Proteomes" id="UP000030012"/>
    </source>
</evidence>
<evidence type="ECO:0000256" key="3">
    <source>
        <dbReference type="ARBA" id="ARBA00022833"/>
    </source>
</evidence>
<dbReference type="RefSeq" id="WP_003367827.1">
    <property type="nucleotide sequence ID" value="NZ_JENJ01000030.1"/>
</dbReference>
<dbReference type="InterPro" id="IPR023053">
    <property type="entry name" value="Ribosomal_uS14_bact"/>
</dbReference>
<dbReference type="SUPFAM" id="SSF57716">
    <property type="entry name" value="Glucocorticoid receptor-like (DNA-binding domain)"/>
    <property type="match status" value="1"/>
</dbReference>
<dbReference type="AlphaFoldDB" id="A0A0A0I8C8"/>
<comment type="cofactor">
    <cofactor evidence="10">
        <name>Zn(2+)</name>
        <dbReference type="ChEBI" id="CHEBI:29105"/>
    </cofactor>
    <text evidence="10">Binds 1 zinc ion per subunit.</text>
</comment>
<dbReference type="GO" id="GO:0006412">
    <property type="term" value="P:translation"/>
    <property type="evidence" value="ECO:0007669"/>
    <property type="project" value="UniProtKB-UniRule"/>
</dbReference>
<gene>
    <name evidence="10" type="primary">rpsZ</name>
    <name evidence="10" type="synonym">rpsN</name>
    <name evidence="11" type="ORF">Z968_07960</name>
</gene>
<evidence type="ECO:0000313" key="11">
    <source>
        <dbReference type="EMBL" id="KGM95910.1"/>
    </source>
</evidence>
<evidence type="ECO:0000256" key="7">
    <source>
        <dbReference type="ARBA" id="ARBA00035167"/>
    </source>
</evidence>